<dbReference type="SUPFAM" id="SSF50199">
    <property type="entry name" value="Staphylococcal nuclease"/>
    <property type="match status" value="1"/>
</dbReference>
<organism evidence="3 4">
    <name type="scientific">Pseudomonas mangiferae</name>
    <dbReference type="NCBI Taxonomy" id="2593654"/>
    <lineage>
        <taxon>Bacteria</taxon>
        <taxon>Pseudomonadati</taxon>
        <taxon>Pseudomonadota</taxon>
        <taxon>Gammaproteobacteria</taxon>
        <taxon>Pseudomonadales</taxon>
        <taxon>Pseudomonadaceae</taxon>
        <taxon>Pseudomonas</taxon>
    </lineage>
</organism>
<dbReference type="Proteomes" id="UP000315235">
    <property type="component" value="Unassembled WGS sequence"/>
</dbReference>
<dbReference type="AlphaFoldDB" id="A0A553H334"/>
<keyword evidence="1" id="KW-0732">Signal</keyword>
<sequence length="139" mass="15859">MRLFFLAFLIAFCAPALARDTYGAAVVDEVTSIYDGDTFRVTIKGWPAVAGERVPVRLYGIDTPEMRDNRPRVRDLARKAKQFTVERLRAAKRIELRDLRRDKYFRLLADVWVDGRSLGQLLLDAGLAKPYDGGKKSPW</sequence>
<evidence type="ECO:0000259" key="2">
    <source>
        <dbReference type="PROSITE" id="PS50830"/>
    </source>
</evidence>
<dbReference type="InterPro" id="IPR035437">
    <property type="entry name" value="SNase_OB-fold_sf"/>
</dbReference>
<proteinExistence type="predicted"/>
<dbReference type="EMBL" id="VJOY01000002">
    <property type="protein sequence ID" value="TRX76154.1"/>
    <property type="molecule type" value="Genomic_DNA"/>
</dbReference>
<dbReference type="OrthoDB" id="309040at2"/>
<dbReference type="Pfam" id="PF00565">
    <property type="entry name" value="SNase"/>
    <property type="match status" value="1"/>
</dbReference>
<feature type="chain" id="PRO_5022235671" evidence="1">
    <location>
        <begin position="19"/>
        <end position="139"/>
    </location>
</feature>
<reference evidence="3 4" key="1">
    <citation type="submission" date="2019-07" db="EMBL/GenBank/DDBJ databases">
        <title>Pseudomonas mangiferae sp. nov., isolated from bark of mango tree in Thailand.</title>
        <authorList>
            <person name="Srisuk N."/>
            <person name="Anurat P."/>
        </authorList>
    </citation>
    <scope>NUCLEOTIDE SEQUENCE [LARGE SCALE GENOMIC DNA]</scope>
    <source>
        <strain evidence="3 4">DMKU_BBB3-04</strain>
    </source>
</reference>
<protein>
    <submittedName>
        <fullName evidence="3">Thermonuclease family protein</fullName>
    </submittedName>
</protein>
<dbReference type="SMART" id="SM00318">
    <property type="entry name" value="SNc"/>
    <property type="match status" value="1"/>
</dbReference>
<dbReference type="Gene3D" id="2.40.50.90">
    <property type="match status" value="1"/>
</dbReference>
<dbReference type="PROSITE" id="PS50830">
    <property type="entry name" value="TNASE_3"/>
    <property type="match status" value="1"/>
</dbReference>
<evidence type="ECO:0000313" key="4">
    <source>
        <dbReference type="Proteomes" id="UP000315235"/>
    </source>
</evidence>
<dbReference type="InterPro" id="IPR016071">
    <property type="entry name" value="Staphylococal_nuclease_OB-fold"/>
</dbReference>
<keyword evidence="4" id="KW-1185">Reference proteome</keyword>
<dbReference type="RefSeq" id="WP_143486782.1">
    <property type="nucleotide sequence ID" value="NZ_VJOY01000002.1"/>
</dbReference>
<accession>A0A553H334</accession>
<feature type="signal peptide" evidence="1">
    <location>
        <begin position="1"/>
        <end position="18"/>
    </location>
</feature>
<evidence type="ECO:0000313" key="3">
    <source>
        <dbReference type="EMBL" id="TRX76154.1"/>
    </source>
</evidence>
<feature type="domain" description="TNase-like" evidence="2">
    <location>
        <begin position="24"/>
        <end position="139"/>
    </location>
</feature>
<gene>
    <name evidence="3" type="ORF">FM069_02910</name>
</gene>
<comment type="caution">
    <text evidence="3">The sequence shown here is derived from an EMBL/GenBank/DDBJ whole genome shotgun (WGS) entry which is preliminary data.</text>
</comment>
<evidence type="ECO:0000256" key="1">
    <source>
        <dbReference type="SAM" id="SignalP"/>
    </source>
</evidence>
<name>A0A553H334_9PSED</name>